<evidence type="ECO:0000313" key="3">
    <source>
        <dbReference type="Proteomes" id="UP000823775"/>
    </source>
</evidence>
<comment type="caution">
    <text evidence="2">The sequence shown here is derived from an EMBL/GenBank/DDBJ whole genome shotgun (WGS) entry which is preliminary data.</text>
</comment>
<name>A0ABS8VHA9_DATST</name>
<keyword evidence="3" id="KW-1185">Reference proteome</keyword>
<accession>A0ABS8VHA9</accession>
<dbReference type="EMBL" id="JACEIK010004586">
    <property type="protein sequence ID" value="MCD9645882.1"/>
    <property type="molecule type" value="Genomic_DNA"/>
</dbReference>
<protein>
    <submittedName>
        <fullName evidence="2">Uncharacterized protein</fullName>
    </submittedName>
</protein>
<organism evidence="2 3">
    <name type="scientific">Datura stramonium</name>
    <name type="common">Jimsonweed</name>
    <name type="synonym">Common thornapple</name>
    <dbReference type="NCBI Taxonomy" id="4076"/>
    <lineage>
        <taxon>Eukaryota</taxon>
        <taxon>Viridiplantae</taxon>
        <taxon>Streptophyta</taxon>
        <taxon>Embryophyta</taxon>
        <taxon>Tracheophyta</taxon>
        <taxon>Spermatophyta</taxon>
        <taxon>Magnoliopsida</taxon>
        <taxon>eudicotyledons</taxon>
        <taxon>Gunneridae</taxon>
        <taxon>Pentapetalae</taxon>
        <taxon>asterids</taxon>
        <taxon>lamiids</taxon>
        <taxon>Solanales</taxon>
        <taxon>Solanaceae</taxon>
        <taxon>Solanoideae</taxon>
        <taxon>Datureae</taxon>
        <taxon>Datura</taxon>
    </lineage>
</organism>
<evidence type="ECO:0000313" key="2">
    <source>
        <dbReference type="EMBL" id="MCD9645882.1"/>
    </source>
</evidence>
<proteinExistence type="predicted"/>
<sequence length="158" mass="17210">MITSCVFNISFAFSGDDATRTCLEPYFRNIKAPYFCERWCKDLCGSEPRSFKLPIIGHGLGPGATVENTLGLRFVSGGQKGIITPRVSQTLPSSAKISEGAFPTELPKQKSTMKKLDLSSPSTSALLGEPSRDKTDETVTFPLAEEEDVSTTIDRKPD</sequence>
<evidence type="ECO:0000256" key="1">
    <source>
        <dbReference type="SAM" id="MobiDB-lite"/>
    </source>
</evidence>
<gene>
    <name evidence="2" type="ORF">HAX54_035201</name>
</gene>
<feature type="region of interest" description="Disordered" evidence="1">
    <location>
        <begin position="98"/>
        <end position="158"/>
    </location>
</feature>
<dbReference type="Proteomes" id="UP000823775">
    <property type="component" value="Unassembled WGS sequence"/>
</dbReference>
<reference evidence="2 3" key="1">
    <citation type="journal article" date="2021" name="BMC Genomics">
        <title>Datura genome reveals duplications of psychoactive alkaloid biosynthetic genes and high mutation rate following tissue culture.</title>
        <authorList>
            <person name="Rajewski A."/>
            <person name="Carter-House D."/>
            <person name="Stajich J."/>
            <person name="Litt A."/>
        </authorList>
    </citation>
    <scope>NUCLEOTIDE SEQUENCE [LARGE SCALE GENOMIC DNA]</scope>
    <source>
        <strain evidence="2">AR-01</strain>
    </source>
</reference>